<evidence type="ECO:0000313" key="3">
    <source>
        <dbReference type="EMBL" id="AAW33912.1"/>
    </source>
</evidence>
<reference evidence="3" key="2">
    <citation type="journal article" date="2005" name="J. Infect. Dis.">
        <title>Evidence of a novel human coronavirus that is associated with respiratory tract disease in infants and young children.</title>
        <authorList>
            <person name="Esper F."/>
            <person name="Weibel C."/>
            <person name="Ferguson D."/>
            <person name="Landry M.L."/>
            <person name="Kahn J.S."/>
        </authorList>
    </citation>
    <scope>NUCLEOTIDE SEQUENCE</scope>
    <source>
        <strain evidence="3">NH-342</strain>
    </source>
</reference>
<sequence length="42" mass="4589">PRVKYSYFVKNLSTLRRGAVLGFMGATICLQAGKQTELAVNS</sequence>
<dbReference type="GO" id="GO:0003723">
    <property type="term" value="F:RNA binding"/>
    <property type="evidence" value="ECO:0007669"/>
    <property type="project" value="UniProtKB-KW"/>
</dbReference>
<feature type="non-terminal residue" evidence="3">
    <location>
        <position position="1"/>
    </location>
</feature>
<evidence type="ECO:0000256" key="1">
    <source>
        <dbReference type="PROSITE-ProRule" id="PRU01296"/>
    </source>
</evidence>
<accession>Q5I1I9</accession>
<organism evidence="3">
    <name type="scientific">Human coronavirus NL63</name>
    <name type="common">HCoV-NL63</name>
    <dbReference type="NCBI Taxonomy" id="277944"/>
    <lineage>
        <taxon>Viruses</taxon>
        <taxon>Riboviria</taxon>
        <taxon>Orthornavirae</taxon>
        <taxon>Pisuviricota</taxon>
        <taxon>Pisoniviricetes</taxon>
        <taxon>Nidovirales</taxon>
        <taxon>Cornidovirineae</taxon>
        <taxon>Coronaviridae</taxon>
        <taxon>Orthocoronavirinae</taxon>
        <taxon>Alphacoronavirus</taxon>
        <taxon>Setracovirus</taxon>
        <taxon>Alphacoronavirus amsterdamense</taxon>
    </lineage>
</organism>
<dbReference type="InterPro" id="IPR014822">
    <property type="entry name" value="NSP9_CoV"/>
</dbReference>
<feature type="domain" description="Nsp9 ssRNA-binding" evidence="2">
    <location>
        <begin position="1"/>
        <end position="31"/>
    </location>
</feature>
<organismHost>
    <name type="scientific">Homo sapiens</name>
    <name type="common">Human</name>
    <dbReference type="NCBI Taxonomy" id="9606"/>
</organismHost>
<dbReference type="PROSITE" id="PS51951">
    <property type="entry name" value="COV_NSP9_SSRNA_BD"/>
    <property type="match status" value="1"/>
</dbReference>
<dbReference type="SUPFAM" id="SSF101816">
    <property type="entry name" value="Replicase NSP9"/>
    <property type="match status" value="1"/>
</dbReference>
<evidence type="ECO:0000259" key="2">
    <source>
        <dbReference type="PROSITE" id="PS51951"/>
    </source>
</evidence>
<keyword evidence="1" id="KW-0694">RNA-binding</keyword>
<protein>
    <submittedName>
        <fullName evidence="3">Replicase polyprotein 1A</fullName>
    </submittedName>
</protein>
<feature type="non-terminal residue" evidence="3">
    <location>
        <position position="42"/>
    </location>
</feature>
<comment type="similarity">
    <text evidence="1">Belongs to the coronaviruses polyprotein 1ab family.</text>
</comment>
<dbReference type="Pfam" id="PF08710">
    <property type="entry name" value="CoV_NSP9"/>
    <property type="match status" value="1"/>
</dbReference>
<reference evidence="3" key="1">
    <citation type="submission" date="2004-12" db="EMBL/GenBank/DDBJ databases">
        <authorList>
            <person name="Esper F.P."/>
            <person name="Weibel C."/>
            <person name="Ferguson D."/>
            <person name="Landry M.L."/>
            <person name="Kahn J.S."/>
        </authorList>
    </citation>
    <scope>NUCLEOTIDE SEQUENCE</scope>
    <source>
        <strain evidence="3">NH-342</strain>
    </source>
</reference>
<dbReference type="GO" id="GO:0019079">
    <property type="term" value="P:viral genome replication"/>
    <property type="evidence" value="ECO:0007669"/>
    <property type="project" value="InterPro"/>
</dbReference>
<dbReference type="InterPro" id="IPR036499">
    <property type="entry name" value="NSP9_sf_CoV"/>
</dbReference>
<proteinExistence type="inferred from homology"/>
<dbReference type="Gene3D" id="2.40.10.250">
    <property type="entry name" value="Replicase NSP9"/>
    <property type="match status" value="1"/>
</dbReference>
<name>Q5I1I9_CVHNL</name>
<dbReference type="EMBL" id="AY870967">
    <property type="protein sequence ID" value="AAW33912.1"/>
    <property type="molecule type" value="Genomic_RNA"/>
</dbReference>